<reference evidence="2" key="1">
    <citation type="submission" date="2019-07" db="EMBL/GenBank/DDBJ databases">
        <title>De Novo Assembly of kiwifruit Actinidia rufa.</title>
        <authorList>
            <person name="Sugita-Konishi S."/>
            <person name="Sato K."/>
            <person name="Mori E."/>
            <person name="Abe Y."/>
            <person name="Kisaki G."/>
            <person name="Hamano K."/>
            <person name="Suezawa K."/>
            <person name="Otani M."/>
            <person name="Fukuda T."/>
            <person name="Manabe T."/>
            <person name="Gomi K."/>
            <person name="Tabuchi M."/>
            <person name="Akimitsu K."/>
            <person name="Kataoka I."/>
        </authorList>
    </citation>
    <scope>NUCLEOTIDE SEQUENCE [LARGE SCALE GENOMIC DNA]</scope>
    <source>
        <strain evidence="2">cv. Fuchu</strain>
    </source>
</reference>
<organism evidence="1 2">
    <name type="scientific">Actinidia rufa</name>
    <dbReference type="NCBI Taxonomy" id="165716"/>
    <lineage>
        <taxon>Eukaryota</taxon>
        <taxon>Viridiplantae</taxon>
        <taxon>Streptophyta</taxon>
        <taxon>Embryophyta</taxon>
        <taxon>Tracheophyta</taxon>
        <taxon>Spermatophyta</taxon>
        <taxon>Magnoliopsida</taxon>
        <taxon>eudicotyledons</taxon>
        <taxon>Gunneridae</taxon>
        <taxon>Pentapetalae</taxon>
        <taxon>asterids</taxon>
        <taxon>Ericales</taxon>
        <taxon>Actinidiaceae</taxon>
        <taxon>Actinidia</taxon>
    </lineage>
</organism>
<keyword evidence="2" id="KW-1185">Reference proteome</keyword>
<dbReference type="AlphaFoldDB" id="A0A7J0D9X8"/>
<evidence type="ECO:0000313" key="1">
    <source>
        <dbReference type="EMBL" id="GFS29519.1"/>
    </source>
</evidence>
<name>A0A7J0D9X8_9ERIC</name>
<accession>A0A7J0D9X8</accession>
<evidence type="ECO:0000313" key="2">
    <source>
        <dbReference type="Proteomes" id="UP000585474"/>
    </source>
</evidence>
<dbReference type="EMBL" id="BJWL01000088">
    <property type="protein sequence ID" value="GFS29519.1"/>
    <property type="molecule type" value="Genomic_DNA"/>
</dbReference>
<protein>
    <recommendedName>
        <fullName evidence="3">Leucine-rich repeat (LRR) family protein</fullName>
    </recommendedName>
</protein>
<sequence length="161" mass="17833">MEAVEIPGESTQLGVLDVQGNRLRGHLPVSLVTYGNLTEVNHWEQPIRWKNSGGVWVEVGRSLAELVLGSQLSSGEPTSSVHRPCSECCQGKCSTKLPRLPTKCRLVPWRAKAGCAMHGAGWDSSWVRKFRGYICLLVIIRDVVAASYYWEVVYLVTGVCF</sequence>
<comment type="caution">
    <text evidence="1">The sequence shown here is derived from an EMBL/GenBank/DDBJ whole genome shotgun (WGS) entry which is preliminary data.</text>
</comment>
<proteinExistence type="predicted"/>
<gene>
    <name evidence="1" type="ORF">Acr_00g0007050</name>
</gene>
<dbReference type="Proteomes" id="UP000585474">
    <property type="component" value="Unassembled WGS sequence"/>
</dbReference>
<evidence type="ECO:0008006" key="3">
    <source>
        <dbReference type="Google" id="ProtNLM"/>
    </source>
</evidence>
<dbReference type="OrthoDB" id="676979at2759"/>